<dbReference type="InterPro" id="IPR040152">
    <property type="entry name" value="Atp25"/>
</dbReference>
<dbReference type="GO" id="GO:0005743">
    <property type="term" value="C:mitochondrial inner membrane"/>
    <property type="evidence" value="ECO:0007669"/>
    <property type="project" value="UniProtKB-SubCell"/>
</dbReference>
<feature type="region of interest" description="Disordered" evidence="9">
    <location>
        <begin position="294"/>
        <end position="322"/>
    </location>
</feature>
<comment type="function">
    <text evidence="1">Probable mitochondrial mRNA stabilization factor.</text>
</comment>
<evidence type="ECO:0000313" key="12">
    <source>
        <dbReference type="Proteomes" id="UP000191691"/>
    </source>
</evidence>
<feature type="compositionally biased region" description="Basic and acidic residues" evidence="9">
    <location>
        <begin position="294"/>
        <end position="303"/>
    </location>
</feature>
<evidence type="ECO:0000256" key="2">
    <source>
        <dbReference type="ARBA" id="ARBA00004443"/>
    </source>
</evidence>
<dbReference type="EMBL" id="CAJVNV010000466">
    <property type="protein sequence ID" value="CAG8209101.1"/>
    <property type="molecule type" value="Genomic_DNA"/>
</dbReference>
<dbReference type="Gene3D" id="3.30.460.10">
    <property type="entry name" value="Beta Polymerase, domain 2"/>
    <property type="match status" value="1"/>
</dbReference>
<evidence type="ECO:0000256" key="6">
    <source>
        <dbReference type="ARBA" id="ARBA00023128"/>
    </source>
</evidence>
<comment type="similarity">
    <text evidence="3 8">Belongs to the ATP25 family.</text>
</comment>
<evidence type="ECO:0000313" key="11">
    <source>
        <dbReference type="EMBL" id="OQE77674.1"/>
    </source>
</evidence>
<keyword evidence="12" id="KW-1185">Reference proteome</keyword>
<evidence type="ECO:0000256" key="7">
    <source>
        <dbReference type="ARBA" id="ARBA00023136"/>
    </source>
</evidence>
<evidence type="ECO:0000313" key="10">
    <source>
        <dbReference type="EMBL" id="CAG8209101.1"/>
    </source>
</evidence>
<accession>A0A1V6XR97</accession>
<feature type="compositionally biased region" description="Basic and acidic residues" evidence="9">
    <location>
        <begin position="64"/>
        <end position="76"/>
    </location>
</feature>
<feature type="region of interest" description="Disordered" evidence="9">
    <location>
        <begin position="530"/>
        <end position="551"/>
    </location>
</feature>
<dbReference type="OrthoDB" id="107372at2759"/>
<dbReference type="GO" id="GO:0140053">
    <property type="term" value="P:mitochondrial gene expression"/>
    <property type="evidence" value="ECO:0007669"/>
    <property type="project" value="UniProtKB-UniRule"/>
</dbReference>
<comment type="subcellular location">
    <subcellularLocation>
        <location evidence="2 8">Mitochondrion inner membrane</location>
        <topology evidence="2 8">Peripheral membrane protein</topology>
        <orientation evidence="2 8">Matrix side</orientation>
    </subcellularLocation>
</comment>
<organism evidence="11 12">
    <name type="scientific">Penicillium nalgiovense</name>
    <dbReference type="NCBI Taxonomy" id="60175"/>
    <lineage>
        <taxon>Eukaryota</taxon>
        <taxon>Fungi</taxon>
        <taxon>Dikarya</taxon>
        <taxon>Ascomycota</taxon>
        <taxon>Pezizomycotina</taxon>
        <taxon>Eurotiomycetes</taxon>
        <taxon>Eurotiomycetidae</taxon>
        <taxon>Eurotiales</taxon>
        <taxon>Aspergillaceae</taxon>
        <taxon>Penicillium</taxon>
    </lineage>
</organism>
<dbReference type="GO" id="GO:0048255">
    <property type="term" value="P:mRNA stabilization"/>
    <property type="evidence" value="ECO:0007669"/>
    <property type="project" value="TreeGrafter"/>
</dbReference>
<dbReference type="FunFam" id="3.30.460.10:FF:000044">
    <property type="entry name" value="ATPase synthesis protein 25, mitochondrial"/>
    <property type="match status" value="1"/>
</dbReference>
<gene>
    <name evidence="11" type="ORF">PENNAL_c0059G09319</name>
    <name evidence="10" type="ORF">PNAL_LOCUS7723</name>
</gene>
<dbReference type="PANTHER" id="PTHR28087:SF1">
    <property type="entry name" value="ATPASE SYNTHESIS PROTEIN 25, MITOCHONDRIAL"/>
    <property type="match status" value="1"/>
</dbReference>
<dbReference type="SUPFAM" id="SSF81301">
    <property type="entry name" value="Nucleotidyltransferase"/>
    <property type="match status" value="1"/>
</dbReference>
<dbReference type="EMBL" id="MOOB01000059">
    <property type="protein sequence ID" value="OQE77674.1"/>
    <property type="molecule type" value="Genomic_DNA"/>
</dbReference>
<dbReference type="Proteomes" id="UP000191691">
    <property type="component" value="Unassembled WGS sequence"/>
</dbReference>
<keyword evidence="7 8" id="KW-0472">Membrane</keyword>
<feature type="region of interest" description="Disordered" evidence="9">
    <location>
        <begin position="49"/>
        <end position="86"/>
    </location>
</feature>
<dbReference type="InterPro" id="IPR043519">
    <property type="entry name" value="NT_sf"/>
</dbReference>
<sequence length="692" mass="75967">MSRALLRGAACHTCRHEVLRSFVSVSGIPMPRSSPLSSRSISNPRAFSAATVLRSDRPPSLNQLDRHMSEPEESPAHSETNTPASSQHVPWYLQEEAPTVKERPLTEAHLPQIPDDSPEMLSTLLEYTYKDLGLDDLKLFDLRGLEIPAALGANVIMIIGTARSVKHLNVSADRLCRWLRSQYKLSPYADGLLGRNELKIKLRRKAKRARAASAAGAMVDEKDDGITTGWICVNAGMVDKGATTTQLSDIGIEGFGNLDLGTSVVVQIFTEEKRADVDLDGLWEATLAREGRKNIRESTEDLSKTGAGPPRSTSDGFGSIPGQKRGFHTMRRLALSAMNSAESGLEAGFPGVGTSSSALPGDAAEVASRLTPTSLLQILAELPADSARNELGSGPNDRQSTLFLRLFYTNHAARFSAQEKAIFQLKLFSIAVSRQHPAYTKDALFSTFSDFLRDGYDLPDDLGFDVVSALLTPRTAGVVTKQPETHFPEADMELALLVLDRLSLRGVPILNMRIFNILYQAVCAPKTAPSNLSELHPEEGSPSPSVVQQTESQKQTLSRLSKILAAANIPFDAVDARQLMVTLFQCGDYDGFWRLWRQFPLKGVSRTQEDYVQLFKLHAELGEEVRARECLSTGLPLMNQESPAIVLQGPIVTAIMHCILVADPTLQDRDEESPSFYMPLWTECQEALAREN</sequence>
<dbReference type="STRING" id="60175.A0A1V6XR97"/>
<name>A0A1V6XR97_PENNA</name>
<evidence type="ECO:0000256" key="3">
    <source>
        <dbReference type="ARBA" id="ARBA00010787"/>
    </source>
</evidence>
<evidence type="ECO:0000256" key="5">
    <source>
        <dbReference type="ARBA" id="ARBA00022946"/>
    </source>
</evidence>
<dbReference type="AlphaFoldDB" id="A0A1V6XR97"/>
<dbReference type="Proteomes" id="UP001153461">
    <property type="component" value="Unassembled WGS sequence"/>
</dbReference>
<comment type="function">
    <text evidence="8">Mitochondrial mRNA stabilization factor.</text>
</comment>
<dbReference type="OMA" id="CLSSWVP"/>
<keyword evidence="5 8" id="KW-0809">Transit peptide</keyword>
<reference evidence="10" key="3">
    <citation type="submission" date="2021-07" db="EMBL/GenBank/DDBJ databases">
        <authorList>
            <person name="Branca A.L. A."/>
        </authorList>
    </citation>
    <scope>NUCLEOTIDE SEQUENCE</scope>
</reference>
<keyword evidence="6 8" id="KW-0496">Mitochondrion</keyword>
<protein>
    <recommendedName>
        <fullName evidence="8">ATPase synthesis protein 25</fullName>
    </recommendedName>
</protein>
<dbReference type="PANTHER" id="PTHR28087">
    <property type="entry name" value="ATPASE SYNTHESIS PROTEIN 25, MITOCHONDRIAL"/>
    <property type="match status" value="1"/>
</dbReference>
<evidence type="ECO:0000256" key="4">
    <source>
        <dbReference type="ARBA" id="ARBA00022792"/>
    </source>
</evidence>
<evidence type="ECO:0000256" key="1">
    <source>
        <dbReference type="ARBA" id="ARBA00003470"/>
    </source>
</evidence>
<evidence type="ECO:0000256" key="8">
    <source>
        <dbReference type="RuleBase" id="RU367062"/>
    </source>
</evidence>
<comment type="caution">
    <text evidence="11">The sequence shown here is derived from an EMBL/GenBank/DDBJ whole genome shotgun (WGS) entry which is preliminary data.</text>
</comment>
<proteinExistence type="inferred from homology"/>
<keyword evidence="4 8" id="KW-0999">Mitochondrion inner membrane</keyword>
<reference evidence="11" key="1">
    <citation type="submission" date="2016-10" db="EMBL/GenBank/DDBJ databases">
        <title>Uncovering the secondary metabolism of Penicillium species provides insights into the evolution of 6-MSA pathways.</title>
        <authorList>
            <person name="Nielsen J.C."/>
            <person name="Nielsen J."/>
        </authorList>
    </citation>
    <scope>NUCLEOTIDE SEQUENCE [LARGE SCALE GENOMIC DNA]</scope>
    <source>
        <strain evidence="11">IBT 13039</strain>
    </source>
</reference>
<evidence type="ECO:0000256" key="9">
    <source>
        <dbReference type="SAM" id="MobiDB-lite"/>
    </source>
</evidence>
<feature type="compositionally biased region" description="Polar residues" evidence="9">
    <location>
        <begin position="77"/>
        <end position="86"/>
    </location>
</feature>
<reference evidence="12" key="2">
    <citation type="journal article" date="2017" name="Nat. Microbiol.">
        <title>Global analysis of biosynthetic gene clusters reveals vast potential of secondary metabolite production in Penicillium species.</title>
        <authorList>
            <person name="Nielsen J.C."/>
            <person name="Grijseels S."/>
            <person name="Prigent S."/>
            <person name="Ji B."/>
            <person name="Dainat J."/>
            <person name="Nielsen K.F."/>
            <person name="Frisvad J.C."/>
            <person name="Workman M."/>
            <person name="Nielsen J."/>
        </authorList>
    </citation>
    <scope>NUCLEOTIDE SEQUENCE [LARGE SCALE GENOMIC DNA]</scope>
    <source>
        <strain evidence="12">IBT 13039</strain>
    </source>
</reference>
<feature type="compositionally biased region" description="Polar residues" evidence="9">
    <location>
        <begin position="542"/>
        <end position="551"/>
    </location>
</feature>